<sequence length="73" mass="8129">MKLNILVLIVLVLVFSKVYTQTNTPMCAEITYHEDRSVTALGCATYWKVGYHEVPGNPNLPYPGCCPTLEPDV</sequence>
<dbReference type="GO" id="GO:0005576">
    <property type="term" value="C:extracellular region"/>
    <property type="evidence" value="ECO:0007669"/>
    <property type="project" value="UniProtKB-SubCell"/>
</dbReference>
<gene>
    <name evidence="5" type="ORF">DLAC_02334</name>
</gene>
<evidence type="ECO:0000256" key="3">
    <source>
        <dbReference type="SAM" id="SignalP"/>
    </source>
</evidence>
<dbReference type="Proteomes" id="UP000076078">
    <property type="component" value="Unassembled WGS sequence"/>
</dbReference>
<dbReference type="EMBL" id="LODT01000011">
    <property type="protein sequence ID" value="KYR01216.1"/>
    <property type="molecule type" value="Genomic_DNA"/>
</dbReference>
<feature type="domain" description="Single" evidence="4">
    <location>
        <begin position="20"/>
        <end position="69"/>
    </location>
</feature>
<keyword evidence="6" id="KW-1185">Reference proteome</keyword>
<accession>A0A152A4Q1</accession>
<evidence type="ECO:0000259" key="4">
    <source>
        <dbReference type="Pfam" id="PF15430"/>
    </source>
</evidence>
<evidence type="ECO:0000256" key="2">
    <source>
        <dbReference type="ARBA" id="ARBA00022525"/>
    </source>
</evidence>
<evidence type="ECO:0000256" key="1">
    <source>
        <dbReference type="ARBA" id="ARBA00004613"/>
    </source>
</evidence>
<reference evidence="5 6" key="1">
    <citation type="submission" date="2015-12" db="EMBL/GenBank/DDBJ databases">
        <title>Dictyostelia acquired genes for synthesis and detection of signals that induce cell-type specialization by lateral gene transfer from prokaryotes.</title>
        <authorList>
            <person name="Gloeckner G."/>
            <person name="Schaap P."/>
        </authorList>
    </citation>
    <scope>NUCLEOTIDE SEQUENCE [LARGE SCALE GENOMIC DNA]</scope>
    <source>
        <strain evidence="5 6">TK</strain>
    </source>
</reference>
<keyword evidence="2" id="KW-0964">Secreted</keyword>
<feature type="chain" id="PRO_5007593704" description="Single domain-containing protein" evidence="3">
    <location>
        <begin position="21"/>
        <end position="73"/>
    </location>
</feature>
<evidence type="ECO:0000313" key="6">
    <source>
        <dbReference type="Proteomes" id="UP000076078"/>
    </source>
</evidence>
<organism evidence="5 6">
    <name type="scientific">Tieghemostelium lacteum</name>
    <name type="common">Slime mold</name>
    <name type="synonym">Dictyostelium lacteum</name>
    <dbReference type="NCBI Taxonomy" id="361077"/>
    <lineage>
        <taxon>Eukaryota</taxon>
        <taxon>Amoebozoa</taxon>
        <taxon>Evosea</taxon>
        <taxon>Eumycetozoa</taxon>
        <taxon>Dictyostelia</taxon>
        <taxon>Dictyosteliales</taxon>
        <taxon>Raperosteliaceae</taxon>
        <taxon>Tieghemostelium</taxon>
    </lineage>
</organism>
<evidence type="ECO:0000313" key="5">
    <source>
        <dbReference type="EMBL" id="KYR01216.1"/>
    </source>
</evidence>
<keyword evidence="3" id="KW-0732">Signal</keyword>
<dbReference type="Pfam" id="PF15430">
    <property type="entry name" value="SVWC"/>
    <property type="match status" value="1"/>
</dbReference>
<dbReference type="AlphaFoldDB" id="A0A152A4Q1"/>
<comment type="subcellular location">
    <subcellularLocation>
        <location evidence="1">Secreted</location>
    </subcellularLocation>
</comment>
<protein>
    <recommendedName>
        <fullName evidence="4">Single domain-containing protein</fullName>
    </recommendedName>
</protein>
<comment type="caution">
    <text evidence="5">The sequence shown here is derived from an EMBL/GenBank/DDBJ whole genome shotgun (WGS) entry which is preliminary data.</text>
</comment>
<dbReference type="InParanoid" id="A0A152A4Q1"/>
<feature type="signal peptide" evidence="3">
    <location>
        <begin position="1"/>
        <end position="20"/>
    </location>
</feature>
<proteinExistence type="predicted"/>
<dbReference type="InterPro" id="IPR029277">
    <property type="entry name" value="SVWC_dom"/>
</dbReference>
<name>A0A152A4Q1_TIELA</name>